<comment type="caution">
    <text evidence="1">The sequence shown here is derived from an EMBL/GenBank/DDBJ whole genome shotgun (WGS) entry which is preliminary data.</text>
</comment>
<reference evidence="1 2" key="1">
    <citation type="submission" date="2013-09" db="EMBL/GenBank/DDBJ databases">
        <title>Corchorus capsularis genome sequencing.</title>
        <authorList>
            <person name="Alam M."/>
            <person name="Haque M.S."/>
            <person name="Islam M.S."/>
            <person name="Emdad E.M."/>
            <person name="Islam M.M."/>
            <person name="Ahmed B."/>
            <person name="Halim A."/>
            <person name="Hossen Q.M.M."/>
            <person name="Hossain M.Z."/>
            <person name="Ahmed R."/>
            <person name="Khan M.M."/>
            <person name="Islam R."/>
            <person name="Rashid M.M."/>
            <person name="Khan S.A."/>
            <person name="Rahman M.S."/>
            <person name="Alam M."/>
        </authorList>
    </citation>
    <scope>NUCLEOTIDE SEQUENCE [LARGE SCALE GENOMIC DNA]</scope>
    <source>
        <strain evidence="2">cv. CVL-1</strain>
        <tissue evidence="1">Whole seedling</tissue>
    </source>
</reference>
<dbReference type="EMBL" id="AWWV01009450">
    <property type="protein sequence ID" value="OMO86489.1"/>
    <property type="molecule type" value="Genomic_DNA"/>
</dbReference>
<evidence type="ECO:0000313" key="2">
    <source>
        <dbReference type="Proteomes" id="UP000188268"/>
    </source>
</evidence>
<gene>
    <name evidence="1" type="ORF">CCACVL1_09588</name>
</gene>
<name>A0A1R3IV76_COCAP</name>
<proteinExistence type="predicted"/>
<sequence length="31" mass="3483">MATFDGIQARPVILNPTGPTRQPWNLVYVQV</sequence>
<accession>A0A1R3IV76</accession>
<evidence type="ECO:0000313" key="1">
    <source>
        <dbReference type="EMBL" id="OMO86489.1"/>
    </source>
</evidence>
<protein>
    <submittedName>
        <fullName evidence="1">Uncharacterized protein</fullName>
    </submittedName>
</protein>
<dbReference type="AlphaFoldDB" id="A0A1R3IV76"/>
<dbReference type="Gramene" id="OMO86489">
    <property type="protein sequence ID" value="OMO86489"/>
    <property type="gene ID" value="CCACVL1_09588"/>
</dbReference>
<keyword evidence="2" id="KW-1185">Reference proteome</keyword>
<dbReference type="Proteomes" id="UP000188268">
    <property type="component" value="Unassembled WGS sequence"/>
</dbReference>
<organism evidence="1 2">
    <name type="scientific">Corchorus capsularis</name>
    <name type="common">Jute</name>
    <dbReference type="NCBI Taxonomy" id="210143"/>
    <lineage>
        <taxon>Eukaryota</taxon>
        <taxon>Viridiplantae</taxon>
        <taxon>Streptophyta</taxon>
        <taxon>Embryophyta</taxon>
        <taxon>Tracheophyta</taxon>
        <taxon>Spermatophyta</taxon>
        <taxon>Magnoliopsida</taxon>
        <taxon>eudicotyledons</taxon>
        <taxon>Gunneridae</taxon>
        <taxon>Pentapetalae</taxon>
        <taxon>rosids</taxon>
        <taxon>malvids</taxon>
        <taxon>Malvales</taxon>
        <taxon>Malvaceae</taxon>
        <taxon>Grewioideae</taxon>
        <taxon>Apeibeae</taxon>
        <taxon>Corchorus</taxon>
    </lineage>
</organism>